<dbReference type="GO" id="GO:0042254">
    <property type="term" value="P:ribosome biogenesis"/>
    <property type="evidence" value="ECO:0007669"/>
    <property type="project" value="UniProtKB-UniRule"/>
</dbReference>
<proteinExistence type="inferred from homology"/>
<evidence type="ECO:0000256" key="2">
    <source>
        <dbReference type="ARBA" id="ARBA00007699"/>
    </source>
</evidence>
<dbReference type="InterPro" id="IPR015349">
    <property type="entry name" value="OCT_dom"/>
</dbReference>
<dbReference type="Pfam" id="PF01926">
    <property type="entry name" value="MMR_HSR1"/>
    <property type="match status" value="1"/>
</dbReference>
<feature type="domain" description="OCT" evidence="11">
    <location>
        <begin position="348"/>
        <end position="425"/>
    </location>
</feature>
<evidence type="ECO:0000256" key="3">
    <source>
        <dbReference type="ARBA" id="ARBA00022490"/>
    </source>
</evidence>
<dbReference type="PANTHER" id="PTHR11702">
    <property type="entry name" value="DEVELOPMENTALLY REGULATED GTP-BINDING PROTEIN-RELATED"/>
    <property type="match status" value="1"/>
</dbReference>
<dbReference type="Gene3D" id="2.70.210.12">
    <property type="entry name" value="GTP1/OBG domain"/>
    <property type="match status" value="1"/>
</dbReference>
<dbReference type="SUPFAM" id="SSF82051">
    <property type="entry name" value="Obg GTP-binding protein N-terminal domain"/>
    <property type="match status" value="1"/>
</dbReference>
<dbReference type="PROSITE" id="PS51710">
    <property type="entry name" value="G_OBG"/>
    <property type="match status" value="1"/>
</dbReference>
<dbReference type="InterPro" id="IPR036726">
    <property type="entry name" value="GTP1_OBG_dom_sf"/>
</dbReference>
<feature type="binding site" evidence="9">
    <location>
        <begin position="311"/>
        <end position="313"/>
    </location>
    <ligand>
        <name>GTP</name>
        <dbReference type="ChEBI" id="CHEBI:37565"/>
    </ligand>
</feature>
<dbReference type="NCBIfam" id="NF008956">
    <property type="entry name" value="PRK12299.1"/>
    <property type="match status" value="1"/>
</dbReference>
<evidence type="ECO:0000256" key="7">
    <source>
        <dbReference type="ARBA" id="ARBA00022842"/>
    </source>
</evidence>
<keyword evidence="8 9" id="KW-0342">GTP-binding</keyword>
<feature type="binding site" evidence="9">
    <location>
        <position position="192"/>
    </location>
    <ligand>
        <name>Mg(2+)</name>
        <dbReference type="ChEBI" id="CHEBI:18420"/>
    </ligand>
</feature>
<keyword evidence="7 9" id="KW-0460">Magnesium</keyword>
<comment type="subcellular location">
    <subcellularLocation>
        <location evidence="9">Cytoplasm</location>
    </subcellularLocation>
</comment>
<dbReference type="EC" id="3.6.5.-" evidence="9"/>
<dbReference type="InterPro" id="IPR027417">
    <property type="entry name" value="P-loop_NTPase"/>
</dbReference>
<dbReference type="PROSITE" id="PS51883">
    <property type="entry name" value="OBG"/>
    <property type="match status" value="1"/>
</dbReference>
<dbReference type="SUPFAM" id="SSF102741">
    <property type="entry name" value="Obg GTP-binding protein C-terminal domain"/>
    <property type="match status" value="1"/>
</dbReference>
<dbReference type="OrthoDB" id="9807318at2"/>
<evidence type="ECO:0000256" key="1">
    <source>
        <dbReference type="ARBA" id="ARBA00001946"/>
    </source>
</evidence>
<comment type="subunit">
    <text evidence="9">Monomer.</text>
</comment>
<dbReference type="HAMAP" id="MF_01454">
    <property type="entry name" value="GTPase_Obg"/>
    <property type="match status" value="1"/>
</dbReference>
<evidence type="ECO:0000259" key="12">
    <source>
        <dbReference type="PROSITE" id="PS51883"/>
    </source>
</evidence>
<dbReference type="GO" id="GO:0005525">
    <property type="term" value="F:GTP binding"/>
    <property type="evidence" value="ECO:0007669"/>
    <property type="project" value="UniProtKB-UniRule"/>
</dbReference>
<keyword evidence="4 9" id="KW-0479">Metal-binding</keyword>
<feature type="binding site" evidence="9">
    <location>
        <begin position="282"/>
        <end position="285"/>
    </location>
    <ligand>
        <name>GTP</name>
        <dbReference type="ChEBI" id="CHEBI:37565"/>
    </ligand>
</feature>
<comment type="similarity">
    <text evidence="2 9">Belongs to the TRAFAC class OBG-HflX-like GTPase superfamily. OBG GTPase family.</text>
</comment>
<evidence type="ECO:0000256" key="6">
    <source>
        <dbReference type="ARBA" id="ARBA00022801"/>
    </source>
</evidence>
<sequence>MFVDKAKIYVKAGDGGDGRVSFRREKYIPNGGPDGGDGGSGGNVILVADSSMRTLMDFRYKRKHVAENGQMGGANNCYGKSGEDLIIKVPVGTIVYDEETKRALGDLRHDGQELLVARGGRGGKGNAHFATSTRQAPRFAQPGEKGEEIWIELELKLIADVGLVGFPNVGKSTLLSVVTSAKPKIANYHFTTLSPNLGVVELDSDRSFVMADIPGLIEGAHEGVGLGHDFLRHVERTKVIIHVIDVSGIEGRDPIEDFRKINDELKLYSEKLASKPQIVACNKMDIPGSEENFERVKNILSKEGYDVFPVSGATKMGIKPMLDKVYNILETIEDEEEIVEVDKDLLYHKYADVKDFTIKKENDIYIIEGPLAERLLASVNMDDSDSVKYFQRVIRKRGIIDELKNMGIRDGDTVKMGSLEFEYYD</sequence>
<keyword evidence="14" id="KW-1185">Reference proteome</keyword>
<dbReference type="Pfam" id="PF01018">
    <property type="entry name" value="GTP1_OBG"/>
    <property type="match status" value="1"/>
</dbReference>
<feature type="binding site" evidence="9">
    <location>
        <begin position="212"/>
        <end position="215"/>
    </location>
    <ligand>
        <name>GTP</name>
        <dbReference type="ChEBI" id="CHEBI:37565"/>
    </ligand>
</feature>
<keyword evidence="6 9" id="KW-0378">Hydrolase</keyword>
<dbReference type="InterPro" id="IPR031167">
    <property type="entry name" value="G_OBG"/>
</dbReference>
<dbReference type="InterPro" id="IPR036346">
    <property type="entry name" value="GTP-bd_prot_GTP1/OBG_C_sf"/>
</dbReference>
<accession>A0A1M6FTF6</accession>
<name>A0A1M6FTF6_9FIRM</name>
<dbReference type="GO" id="GO:0003924">
    <property type="term" value="F:GTPase activity"/>
    <property type="evidence" value="ECO:0007669"/>
    <property type="project" value="UniProtKB-UniRule"/>
</dbReference>
<feature type="domain" description="OBG-type G" evidence="10">
    <location>
        <begin position="159"/>
        <end position="330"/>
    </location>
</feature>
<dbReference type="NCBIfam" id="TIGR02729">
    <property type="entry name" value="Obg_CgtA"/>
    <property type="match status" value="1"/>
</dbReference>
<evidence type="ECO:0000259" key="11">
    <source>
        <dbReference type="PROSITE" id="PS51881"/>
    </source>
</evidence>
<evidence type="ECO:0000313" key="13">
    <source>
        <dbReference type="EMBL" id="SHJ00981.1"/>
    </source>
</evidence>
<dbReference type="PANTHER" id="PTHR11702:SF31">
    <property type="entry name" value="MITOCHONDRIAL RIBOSOME-ASSOCIATED GTPASE 2"/>
    <property type="match status" value="1"/>
</dbReference>
<feature type="binding site" evidence="9">
    <location>
        <begin position="165"/>
        <end position="172"/>
    </location>
    <ligand>
        <name>GTP</name>
        <dbReference type="ChEBI" id="CHEBI:37565"/>
    </ligand>
</feature>
<keyword evidence="3 9" id="KW-0963">Cytoplasm</keyword>
<reference evidence="13 14" key="1">
    <citation type="submission" date="2016-11" db="EMBL/GenBank/DDBJ databases">
        <authorList>
            <person name="Jaros S."/>
            <person name="Januszkiewicz K."/>
            <person name="Wedrychowicz H."/>
        </authorList>
    </citation>
    <scope>NUCLEOTIDE SEQUENCE [LARGE SCALE GENOMIC DNA]</scope>
    <source>
        <strain evidence="13 14">DSM 19022</strain>
    </source>
</reference>
<organism evidence="13 14">
    <name type="scientific">Lutispora thermophila DSM 19022</name>
    <dbReference type="NCBI Taxonomy" id="1122184"/>
    <lineage>
        <taxon>Bacteria</taxon>
        <taxon>Bacillati</taxon>
        <taxon>Bacillota</taxon>
        <taxon>Clostridia</taxon>
        <taxon>Lutisporales</taxon>
        <taxon>Lutisporaceae</taxon>
        <taxon>Lutispora</taxon>
    </lineage>
</organism>
<dbReference type="FunFam" id="2.70.210.12:FF:000001">
    <property type="entry name" value="GTPase Obg"/>
    <property type="match status" value="1"/>
</dbReference>
<evidence type="ECO:0000256" key="4">
    <source>
        <dbReference type="ARBA" id="ARBA00022723"/>
    </source>
</evidence>
<dbReference type="PROSITE" id="PS51881">
    <property type="entry name" value="OCT"/>
    <property type="match status" value="1"/>
</dbReference>
<dbReference type="Gene3D" id="3.30.300.350">
    <property type="entry name" value="GTP-binding protein OBG, C-terminal domain"/>
    <property type="match status" value="1"/>
</dbReference>
<dbReference type="PIRSF" id="PIRSF002401">
    <property type="entry name" value="GTP_bd_Obg/CgtA"/>
    <property type="match status" value="1"/>
</dbReference>
<dbReference type="NCBIfam" id="NF008955">
    <property type="entry name" value="PRK12297.1"/>
    <property type="match status" value="1"/>
</dbReference>
<evidence type="ECO:0000313" key="14">
    <source>
        <dbReference type="Proteomes" id="UP000184442"/>
    </source>
</evidence>
<dbReference type="InterPro" id="IPR045086">
    <property type="entry name" value="OBG_GTPase"/>
</dbReference>
<feature type="binding site" evidence="9">
    <location>
        <position position="172"/>
    </location>
    <ligand>
        <name>Mg(2+)</name>
        <dbReference type="ChEBI" id="CHEBI:18420"/>
    </ligand>
</feature>
<dbReference type="InterPro" id="IPR005225">
    <property type="entry name" value="Small_GTP-bd"/>
</dbReference>
<dbReference type="AlphaFoldDB" id="A0A1M6FTF6"/>
<dbReference type="InterPro" id="IPR006074">
    <property type="entry name" value="GTP1-OBG_CS"/>
</dbReference>
<dbReference type="NCBIfam" id="TIGR03595">
    <property type="entry name" value="Obg_CgtA_exten"/>
    <property type="match status" value="1"/>
</dbReference>
<dbReference type="GO" id="GO:0000287">
    <property type="term" value="F:magnesium ion binding"/>
    <property type="evidence" value="ECO:0007669"/>
    <property type="project" value="InterPro"/>
</dbReference>
<dbReference type="Gene3D" id="3.40.50.300">
    <property type="entry name" value="P-loop containing nucleotide triphosphate hydrolases"/>
    <property type="match status" value="1"/>
</dbReference>
<dbReference type="CDD" id="cd01898">
    <property type="entry name" value="Obg"/>
    <property type="match status" value="1"/>
</dbReference>
<evidence type="ECO:0000256" key="9">
    <source>
        <dbReference type="HAMAP-Rule" id="MF_01454"/>
    </source>
</evidence>
<dbReference type="Proteomes" id="UP000184442">
    <property type="component" value="Unassembled WGS sequence"/>
</dbReference>
<dbReference type="RefSeq" id="WP_073026142.1">
    <property type="nucleotide sequence ID" value="NZ_FQZS01000013.1"/>
</dbReference>
<dbReference type="InterPro" id="IPR014100">
    <property type="entry name" value="GTP-bd_Obg/CgtA"/>
</dbReference>
<feature type="domain" description="Obg" evidence="12">
    <location>
        <begin position="1"/>
        <end position="158"/>
    </location>
</feature>
<dbReference type="EMBL" id="FQZS01000013">
    <property type="protein sequence ID" value="SHJ00981.1"/>
    <property type="molecule type" value="Genomic_DNA"/>
</dbReference>
<feature type="binding site" evidence="9">
    <location>
        <begin position="190"/>
        <end position="194"/>
    </location>
    <ligand>
        <name>GTP</name>
        <dbReference type="ChEBI" id="CHEBI:37565"/>
    </ligand>
</feature>
<dbReference type="PROSITE" id="PS00905">
    <property type="entry name" value="GTP1_OBG"/>
    <property type="match status" value="1"/>
</dbReference>
<evidence type="ECO:0000259" key="10">
    <source>
        <dbReference type="PROSITE" id="PS51710"/>
    </source>
</evidence>
<dbReference type="InterPro" id="IPR006073">
    <property type="entry name" value="GTP-bd"/>
</dbReference>
<dbReference type="GO" id="GO:0005737">
    <property type="term" value="C:cytoplasm"/>
    <property type="evidence" value="ECO:0007669"/>
    <property type="project" value="UniProtKB-SubCell"/>
</dbReference>
<protein>
    <recommendedName>
        <fullName evidence="9">GTPase Obg</fullName>
        <ecNumber evidence="9">3.6.5.-</ecNumber>
    </recommendedName>
    <alternativeName>
        <fullName evidence="9">GTP-binding protein Obg</fullName>
    </alternativeName>
</protein>
<dbReference type="FunFam" id="3.40.50.300:FF:000515">
    <property type="entry name" value="GTPase Obg"/>
    <property type="match status" value="1"/>
</dbReference>
<dbReference type="PRINTS" id="PR00326">
    <property type="entry name" value="GTP1OBG"/>
</dbReference>
<gene>
    <name evidence="9" type="primary">obg</name>
    <name evidence="13" type="ORF">SAMN02745176_02085</name>
</gene>
<evidence type="ECO:0000256" key="8">
    <source>
        <dbReference type="ARBA" id="ARBA00023134"/>
    </source>
</evidence>
<comment type="function">
    <text evidence="9">An essential GTPase which binds GTP, GDP and possibly (p)ppGpp with moderate affinity, with high nucleotide exchange rates and a fairly low GTP hydrolysis rate. Plays a role in control of the cell cycle, stress response, ribosome biogenesis and in those bacteria that undergo differentiation, in morphogenesis control.</text>
</comment>
<dbReference type="Pfam" id="PF09269">
    <property type="entry name" value="DUF1967"/>
    <property type="match status" value="1"/>
</dbReference>
<dbReference type="SUPFAM" id="SSF52540">
    <property type="entry name" value="P-loop containing nucleoside triphosphate hydrolases"/>
    <property type="match status" value="1"/>
</dbReference>
<dbReference type="STRING" id="1122184.SAMN02745176_02085"/>
<dbReference type="NCBIfam" id="TIGR00231">
    <property type="entry name" value="small_GTP"/>
    <property type="match status" value="1"/>
</dbReference>
<comment type="cofactor">
    <cofactor evidence="1 9">
        <name>Mg(2+)</name>
        <dbReference type="ChEBI" id="CHEBI:18420"/>
    </cofactor>
</comment>
<dbReference type="NCBIfam" id="NF008954">
    <property type="entry name" value="PRK12296.1"/>
    <property type="match status" value="1"/>
</dbReference>
<dbReference type="InterPro" id="IPR006169">
    <property type="entry name" value="GTP1_OBG_dom"/>
</dbReference>
<evidence type="ECO:0000256" key="5">
    <source>
        <dbReference type="ARBA" id="ARBA00022741"/>
    </source>
</evidence>
<keyword evidence="5 9" id="KW-0547">Nucleotide-binding</keyword>